<evidence type="ECO:0000259" key="3">
    <source>
        <dbReference type="SMART" id="SM00560"/>
    </source>
</evidence>
<dbReference type="SUPFAM" id="SSF51126">
    <property type="entry name" value="Pectin lyase-like"/>
    <property type="match status" value="1"/>
</dbReference>
<evidence type="ECO:0000256" key="2">
    <source>
        <dbReference type="ARBA" id="ARBA00023157"/>
    </source>
</evidence>
<dbReference type="SMART" id="SM00560">
    <property type="entry name" value="LamGL"/>
    <property type="match status" value="1"/>
</dbReference>
<keyword evidence="1" id="KW-0732">Signal</keyword>
<dbReference type="Proteomes" id="UP000214646">
    <property type="component" value="Unassembled WGS sequence"/>
</dbReference>
<organism evidence="4 5">
    <name type="scientific">Fimbriiglobus ruber</name>
    <dbReference type="NCBI Taxonomy" id="1908690"/>
    <lineage>
        <taxon>Bacteria</taxon>
        <taxon>Pseudomonadati</taxon>
        <taxon>Planctomycetota</taxon>
        <taxon>Planctomycetia</taxon>
        <taxon>Gemmatales</taxon>
        <taxon>Gemmataceae</taxon>
        <taxon>Fimbriiglobus</taxon>
    </lineage>
</organism>
<dbReference type="OrthoDB" id="344301at2"/>
<sequence length="3069" mass="294164">MPSVVAVTTSDLINDIIAANNGTGPTTIQLQAADATNGFDFTSAYPSSNDALPQITASITITGTSGFDNTIQRSTASGTPAFRLFEVAGGGSLTLQNLTLTGGLAQGTGTTAEGGAVYSTGTLNLTGVAVQSNQAKGTSGANAAGGGLYVAGGALTLTGDTLQNNQALGAIGIRGGAGSAMGTAGGGGEGGGLFVAAGTVSLSNDTLEGNQAVGGSGGYGAPGGAGAGGGLYMAGGTVTLSNDTAKSNKALGANGLSNPGSIIGAVGGAAAYGGGLYVAAGTLTLSGDTLESNQAAGGNGGFSARHHPIAGFVYGGGAGGAGAGGALYLAGGAIALSNNTIESNQATGGGGGGNKNSIGGTGGEGSGGGLCVAAGTVNLNGGDVFSGNKASGGNGGVGSQFKTVHNGSSNFFAGSGGNGGAGAGGGLYVGGGTVTLNDESLQSNQAVGGTGGAVVTNLGGLNTNGSGGAGSGGGLYVGGGTVTLNNDTLQSNQGVGGNPGASYRGGIGGVATGGGLYISSGVTVGGTGTTVDNNTVTPGVNDGTARLADVGANNPGLGTWSQDFIYQSVASTLTDLYVDIVIANLNSGPYTITLAPGTTFDLTVPDNSTDSTNGLPVITGDLTIVGNGDTIERTTGSAAFRLFDVAGGGSLTLDSLTLSGGLAQGAGPAAIGGAISSAGALTLGGVTVQGNVAQGVAGGNASGGGLGVVGGSATLTNVTLSGNKVVGGKGGSGSGGGAGAGGGLFVGGGTVALSNDTINNNVAQGGGGGAGGAIVRVAQIGGTGGVGAGGGLEVAAGTVTLSNDGINNNEALGGAGGTGGTAYLYLVGGAGGTGGAGFGGGLYVAGGSVSLASETLNTNAAKGGNGGNAITGATSYGNGGNGGNGGDAAGGGLYVSAGVTVPGDSPTTIAGNAVTAGAGGGGGIRSKGTNGSNGPAGTTSLIDIAANSTGLGYYLLPGGSATVITSSMSQPVYGQSVTLTADVVGLGAPTGTVTFYDGGTPLVQVTLDASGVATLTTNAFSAGPNDITAVYSGDGNFTGSTSTALTLPVYPAATTTSVGSSLDPSALGQPVTFTATVTAGSPSTATVATGSVQFQIDGVDFGSPVSVNSSGVAVSMPADGTQLPVGPHTITAVYSGAGNFLSSSNVGYPASVSADSPSAYYPLNDPFGTTAQDVSGNGLDGTYTGGITVGLPGPVEGATAVQLDGSTGSISLPAAPFGNYPNINNSTSDSTTNYPLTFEIWFKAAPGSPGGVILGQTGSGEYIPAVMLGTDGKIRTSLFWLGSNSDAITSSTTYNDGNWHLLDTTYDGGTQSLYIDGVLIGTQSFPELYYSPSYSYTLGAGYTAGWAGGNGGNFYYNGELAQAAIYPTALSAAQIAAHAQAADTGDLAQLVSSPTTTVAGSSVSSSTYGQPVTLTATVSATLPGAGTPDSTVTFLDAGTILGTVNLSGGTASLTTSALPAGDHTITVSYAGDGLFDPSTSAAITVTVDQADTTTTITAATPNPSVFGQSVTFTETVAPPFSGTATGTVTFQDGTAPLGTVSLSDGVATFTTSELPIGTDEITASYNGDGNFIVSTSAAAAQSVLPATTTTLNSSANPLTFGQSTTFTATVTTDAPSTATVNAGTVQFLIDGVDFGTPVSVNGSGVAVSSPTAGTQFSPGAHTISAVYSGGSTFGGSVSGDLIQSVIATTNTALSSSVDPSVAGESVTFTATVSAPAGAGTPDGTVTFLDAGVSLGTASLSNGTATLTTALLATGSHTITASYAGDSEYVASTSTAITQTVDQLTIVPGTVVATTTAQLIADINAANAGTGPSTIQLEAADAANGFEFTSVYPSTTDALPPITDAVIIEGTPGFDNTIQRDTASGTPAFRLFEVAAGGSLTLQNLTLSGGLARGTGAAADGGAIYSAGPLTLGGVTVENNSAEGSTGTNGINGAGGNGAAAYGGGVYVAGGAVTLSDDIINLNTVSGGNGGAGGHGFDGHTGGGGGNAAGGGLYVAGGNVTLTNTTLTNNAAVGGNGGNGGNAYRTQYSYGTAGNGGSGGNAAGGGLYVLAGVTVLGDSVTSVSNNAVTAGAGGSGGTALSFVPAAFYGYNGHNGAAGTVTEDDIAANNPDFGNYDVYATTPTVTVADGGTYNGQPFDAAGSAVGADGRTPVSGTFSYTYYASDGVTQLSGAPTTAGRYYVTAAFISGDPNYANATSAETGFTIGTAMPSVTVTDGGAYNGKPFNAVGSAVGIDGQTPVSGSFNYTYFASDGVTQLDSAPTNAGSYFVTAIFSSSDPNYASASSVKTGFTIVTDTPTVTVTDGGTYDGQPFNAVGSVVGADGQTAVSGTFSYTYYASDGVTQMSGAPTTAGSYYVAAAFTSSDPNYASASSAETGFTVDTATPTVTDTDGSAYNGQPLNAAGSAVGIDGQTPVPGSFSYTYYASDGVTQLAGAPMSAGSYFVTSTFTSSDSDYSNATSAKTGFTIGTATPTATVTDGGTYNGKALNAVSSAVGVDGQTPVPGSFSYTYFASDGVTQLSGAPLTAGSYYVTAAFTSSDPNYANATSAETGFSINPLAVTLSGSRSYDSTTGAAADILSITNLVGGDTVTVSGSATLAGTNAGPEAISSFAGLTLGGTAATDYTLTGSSGSVDVTPSAPTLGVTDGGTYTGSPIPATATALGVDGKTTVPGSFGYVYYAGTDTSGTDLGTTAPTNVGTYTVVATFTSSDANYQGGSTQTTFAITPSDAGGTGPGTPSVPATTPSPDLIGFPQVVVGPDAGGPSSVTVYNADGTVATTLTPFPGFTGGIRTAVGDLSGDGNSDVVVGTGPGTTATVAAYNGNTLLFTLVPFESSFTGGVFVTTGSLTGDGRDELIITADEGGGPRVEVYELQGTTPVLVANFFGIDDPNFRGGARATVDGADGSGSTDLVVSAGVGGGPRISVYDGAALLQGQLVHPVADFFAFESTLRNGAYVASGDVNGDGTDDLILGAGPGGAPRVLILDGTTLASQGPTAALADPIANFFAGDPDNRGGVRVVAKNLDDDGYADVVTGNGAGAGSQVTEYLGKDLSAGVVNPDLTLDTFPGFSGGVFVG</sequence>
<dbReference type="Gene3D" id="2.60.40.10">
    <property type="entry name" value="Immunoglobulins"/>
    <property type="match status" value="6"/>
</dbReference>
<dbReference type="EMBL" id="NIDE01000011">
    <property type="protein sequence ID" value="OWK39106.1"/>
    <property type="molecule type" value="Genomic_DNA"/>
</dbReference>
<evidence type="ECO:0000313" key="4">
    <source>
        <dbReference type="EMBL" id="OWK39106.1"/>
    </source>
</evidence>
<reference evidence="5" key="1">
    <citation type="submission" date="2017-06" db="EMBL/GenBank/DDBJ databases">
        <title>Genome analysis of Fimbriiglobus ruber SP5, the first member of the order Planctomycetales with confirmed chitinolytic capability.</title>
        <authorList>
            <person name="Ravin N.V."/>
            <person name="Rakitin A.L."/>
            <person name="Ivanova A.A."/>
            <person name="Beletsky A.V."/>
            <person name="Kulichevskaya I.S."/>
            <person name="Mardanov A.V."/>
            <person name="Dedysh S.N."/>
        </authorList>
    </citation>
    <scope>NUCLEOTIDE SEQUENCE [LARGE SCALE GENOMIC DNA]</scope>
    <source>
        <strain evidence="5">SP5</strain>
    </source>
</reference>
<proteinExistence type="predicted"/>
<feature type="domain" description="LamG-like jellyroll fold" evidence="3">
    <location>
        <begin position="1236"/>
        <end position="1373"/>
    </location>
</feature>
<accession>A0A225DNQ3</accession>
<comment type="caution">
    <text evidence="4">The sequence shown here is derived from an EMBL/GenBank/DDBJ whole genome shotgun (WGS) entry which is preliminary data.</text>
</comment>
<evidence type="ECO:0000313" key="5">
    <source>
        <dbReference type="Proteomes" id="UP000214646"/>
    </source>
</evidence>
<dbReference type="Gene3D" id="2.60.120.200">
    <property type="match status" value="1"/>
</dbReference>
<dbReference type="PROSITE" id="PS50194">
    <property type="entry name" value="FILAMIN_REPEAT"/>
    <property type="match status" value="1"/>
</dbReference>
<keyword evidence="2" id="KW-1015">Disulfide bond</keyword>
<name>A0A225DNQ3_9BACT</name>
<dbReference type="Pfam" id="PF16640">
    <property type="entry name" value="Big_3_5"/>
    <property type="match status" value="6"/>
</dbReference>
<dbReference type="InterPro" id="IPR006626">
    <property type="entry name" value="PbH1"/>
</dbReference>
<keyword evidence="5" id="KW-1185">Reference proteome</keyword>
<dbReference type="SUPFAM" id="SSF49899">
    <property type="entry name" value="Concanavalin A-like lectins/glucanases"/>
    <property type="match status" value="1"/>
</dbReference>
<evidence type="ECO:0000256" key="1">
    <source>
        <dbReference type="ARBA" id="ARBA00022729"/>
    </source>
</evidence>
<dbReference type="SMART" id="SM00710">
    <property type="entry name" value="PbH1"/>
    <property type="match status" value="11"/>
</dbReference>
<dbReference type="InterPro" id="IPR013320">
    <property type="entry name" value="ConA-like_dom_sf"/>
</dbReference>
<gene>
    <name evidence="4" type="ORF">FRUB_06188</name>
</gene>
<dbReference type="InterPro" id="IPR011050">
    <property type="entry name" value="Pectin_lyase_fold/virulence"/>
</dbReference>
<dbReference type="InterPro" id="IPR017868">
    <property type="entry name" value="Filamin/ABP280_repeat-like"/>
</dbReference>
<dbReference type="InterPro" id="IPR032109">
    <property type="entry name" value="Big_3_5"/>
</dbReference>
<dbReference type="InterPro" id="IPR006558">
    <property type="entry name" value="LamG-like"/>
</dbReference>
<dbReference type="InterPro" id="IPR013783">
    <property type="entry name" value="Ig-like_fold"/>
</dbReference>
<dbReference type="RefSeq" id="WP_161967706.1">
    <property type="nucleotide sequence ID" value="NZ_NIDE01000011.1"/>
</dbReference>
<protein>
    <submittedName>
        <fullName evidence="4">NHL repeat containing protein</fullName>
    </submittedName>
</protein>